<protein>
    <submittedName>
        <fullName evidence="1">Uncharacterized protein</fullName>
    </submittedName>
</protein>
<dbReference type="AlphaFoldDB" id="A0A3N7TDS4"/>
<accession>A0A3N7TDS4</accession>
<proteinExistence type="predicted"/>
<gene>
    <name evidence="1" type="ORF">F7R25_29950</name>
</gene>
<sequence>MRTASSAVRRSPRNTQPAHPRRFFFASANISRCEKFFCVVKNHAAWHNPRYCGMGKSISHHGMPDSRY</sequence>
<evidence type="ECO:0000313" key="2">
    <source>
        <dbReference type="Proteomes" id="UP000473470"/>
    </source>
</evidence>
<name>A0A3N7TDS4_9BURK</name>
<dbReference type="Proteomes" id="UP000473470">
    <property type="component" value="Unassembled WGS sequence"/>
</dbReference>
<evidence type="ECO:0000313" key="1">
    <source>
        <dbReference type="EMBL" id="KAB0633454.1"/>
    </source>
</evidence>
<comment type="caution">
    <text evidence="1">The sequence shown here is derived from an EMBL/GenBank/DDBJ whole genome shotgun (WGS) entry which is preliminary data.</text>
</comment>
<reference evidence="1 2" key="1">
    <citation type="submission" date="2019-09" db="EMBL/GenBank/DDBJ databases">
        <title>Draft genome sequences of 48 bacterial type strains from the CCUG.</title>
        <authorList>
            <person name="Tunovic T."/>
            <person name="Pineiro-Iglesias B."/>
            <person name="Unosson C."/>
            <person name="Inganas E."/>
            <person name="Ohlen M."/>
            <person name="Cardew S."/>
            <person name="Jensie-Markopoulos S."/>
            <person name="Salva-Serra F."/>
            <person name="Jaen-Luchoro D."/>
            <person name="Karlsson R."/>
            <person name="Svensson-Stadler L."/>
            <person name="Chun J."/>
            <person name="Moore E."/>
        </authorList>
    </citation>
    <scope>NUCLEOTIDE SEQUENCE [LARGE SCALE GENOMIC DNA]</scope>
    <source>
        <strain evidence="1 2">CCUG 65686</strain>
    </source>
</reference>
<dbReference type="EMBL" id="VZOK01000067">
    <property type="protein sequence ID" value="KAB0633454.1"/>
    <property type="molecule type" value="Genomic_DNA"/>
</dbReference>
<organism evidence="1 2">
    <name type="scientific">Burkholderia stagnalis</name>
    <dbReference type="NCBI Taxonomy" id="1503054"/>
    <lineage>
        <taxon>Bacteria</taxon>
        <taxon>Pseudomonadati</taxon>
        <taxon>Pseudomonadota</taxon>
        <taxon>Betaproteobacteria</taxon>
        <taxon>Burkholderiales</taxon>
        <taxon>Burkholderiaceae</taxon>
        <taxon>Burkholderia</taxon>
        <taxon>Burkholderia cepacia complex</taxon>
    </lineage>
</organism>